<evidence type="ECO:0000313" key="2">
    <source>
        <dbReference type="EMBL" id="KAK4451185.1"/>
    </source>
</evidence>
<accession>A0AAV9GTT7</accession>
<dbReference type="EMBL" id="MU865929">
    <property type="protein sequence ID" value="KAK4451185.1"/>
    <property type="molecule type" value="Genomic_DNA"/>
</dbReference>
<sequence>MCFFDRQVWDCGFRQWSHFRGQCEKECRLGDTCGKKTAFTTIHEEGPCKVCFVLDAKQHRIDKLDAAIRDIFDKTPTLLRGEISSDPATRMILRCDDCVRLVAQEMVRAWKYHRDYEGQAPFASEPPRPRPAEMAIRDIAFETWTTTRDLFDKIAARVYRGTDRPSEGNAKVDGGSAAPTPNHLNADGDAAMNTTSQSATGVSDMIQQLSPPSDEGKESSRNVSLVIRSLGSEMERREPLVEIDGNEMRTEASKPGHGSPQTGRIEEDIDGDIRISLHLGGWEY</sequence>
<protein>
    <recommendedName>
        <fullName evidence="4">Stc1 domain-containing protein</fullName>
    </recommendedName>
</protein>
<feature type="compositionally biased region" description="Basic and acidic residues" evidence="1">
    <location>
        <begin position="236"/>
        <end position="254"/>
    </location>
</feature>
<evidence type="ECO:0000256" key="1">
    <source>
        <dbReference type="SAM" id="MobiDB-lite"/>
    </source>
</evidence>
<comment type="caution">
    <text evidence="2">The sequence shown here is derived from an EMBL/GenBank/DDBJ whole genome shotgun (WGS) entry which is preliminary data.</text>
</comment>
<name>A0AAV9GTT7_9PEZI</name>
<evidence type="ECO:0000313" key="3">
    <source>
        <dbReference type="Proteomes" id="UP001321760"/>
    </source>
</evidence>
<evidence type="ECO:0008006" key="4">
    <source>
        <dbReference type="Google" id="ProtNLM"/>
    </source>
</evidence>
<feature type="region of interest" description="Disordered" evidence="1">
    <location>
        <begin position="236"/>
        <end position="265"/>
    </location>
</feature>
<dbReference type="Proteomes" id="UP001321760">
    <property type="component" value="Unassembled WGS sequence"/>
</dbReference>
<feature type="region of interest" description="Disordered" evidence="1">
    <location>
        <begin position="163"/>
        <end position="199"/>
    </location>
</feature>
<organism evidence="2 3">
    <name type="scientific">Podospora aff. communis PSN243</name>
    <dbReference type="NCBI Taxonomy" id="3040156"/>
    <lineage>
        <taxon>Eukaryota</taxon>
        <taxon>Fungi</taxon>
        <taxon>Dikarya</taxon>
        <taxon>Ascomycota</taxon>
        <taxon>Pezizomycotina</taxon>
        <taxon>Sordariomycetes</taxon>
        <taxon>Sordariomycetidae</taxon>
        <taxon>Sordariales</taxon>
        <taxon>Podosporaceae</taxon>
        <taxon>Podospora</taxon>
    </lineage>
</organism>
<dbReference type="AlphaFoldDB" id="A0AAV9GTT7"/>
<proteinExistence type="predicted"/>
<reference evidence="2" key="2">
    <citation type="submission" date="2023-05" db="EMBL/GenBank/DDBJ databases">
        <authorList>
            <consortium name="Lawrence Berkeley National Laboratory"/>
            <person name="Steindorff A."/>
            <person name="Hensen N."/>
            <person name="Bonometti L."/>
            <person name="Westerberg I."/>
            <person name="Brannstrom I.O."/>
            <person name="Guillou S."/>
            <person name="Cros-Aarteil S."/>
            <person name="Calhoun S."/>
            <person name="Haridas S."/>
            <person name="Kuo A."/>
            <person name="Mondo S."/>
            <person name="Pangilinan J."/>
            <person name="Riley R."/>
            <person name="Labutti K."/>
            <person name="Andreopoulos B."/>
            <person name="Lipzen A."/>
            <person name="Chen C."/>
            <person name="Yanf M."/>
            <person name="Daum C."/>
            <person name="Ng V."/>
            <person name="Clum A."/>
            <person name="Ohm R."/>
            <person name="Martin F."/>
            <person name="Silar P."/>
            <person name="Natvig D."/>
            <person name="Lalanne C."/>
            <person name="Gautier V."/>
            <person name="Ament-Velasquez S.L."/>
            <person name="Kruys A."/>
            <person name="Hutchinson M.I."/>
            <person name="Powell A.J."/>
            <person name="Barry K."/>
            <person name="Miller A.N."/>
            <person name="Grigoriev I.V."/>
            <person name="Debuchy R."/>
            <person name="Gladieux P."/>
            <person name="Thoren M.H."/>
            <person name="Johannesson H."/>
        </authorList>
    </citation>
    <scope>NUCLEOTIDE SEQUENCE</scope>
    <source>
        <strain evidence="2">PSN243</strain>
    </source>
</reference>
<reference evidence="2" key="1">
    <citation type="journal article" date="2023" name="Mol. Phylogenet. Evol.">
        <title>Genome-scale phylogeny and comparative genomics of the fungal order Sordariales.</title>
        <authorList>
            <person name="Hensen N."/>
            <person name="Bonometti L."/>
            <person name="Westerberg I."/>
            <person name="Brannstrom I.O."/>
            <person name="Guillou S."/>
            <person name="Cros-Aarteil S."/>
            <person name="Calhoun S."/>
            <person name="Haridas S."/>
            <person name="Kuo A."/>
            <person name="Mondo S."/>
            <person name="Pangilinan J."/>
            <person name="Riley R."/>
            <person name="LaButti K."/>
            <person name="Andreopoulos B."/>
            <person name="Lipzen A."/>
            <person name="Chen C."/>
            <person name="Yan M."/>
            <person name="Daum C."/>
            <person name="Ng V."/>
            <person name="Clum A."/>
            <person name="Steindorff A."/>
            <person name="Ohm R.A."/>
            <person name="Martin F."/>
            <person name="Silar P."/>
            <person name="Natvig D.O."/>
            <person name="Lalanne C."/>
            <person name="Gautier V."/>
            <person name="Ament-Velasquez S.L."/>
            <person name="Kruys A."/>
            <person name="Hutchinson M.I."/>
            <person name="Powell A.J."/>
            <person name="Barry K."/>
            <person name="Miller A.N."/>
            <person name="Grigoriev I.V."/>
            <person name="Debuchy R."/>
            <person name="Gladieux P."/>
            <person name="Hiltunen Thoren M."/>
            <person name="Johannesson H."/>
        </authorList>
    </citation>
    <scope>NUCLEOTIDE SEQUENCE</scope>
    <source>
        <strain evidence="2">PSN243</strain>
    </source>
</reference>
<gene>
    <name evidence="2" type="ORF">QBC34DRAFT_348165</name>
</gene>
<keyword evidence="3" id="KW-1185">Reference proteome</keyword>